<gene>
    <name evidence="1" type="ORF">COCON_G00152010</name>
</gene>
<evidence type="ECO:0000313" key="1">
    <source>
        <dbReference type="EMBL" id="KAJ8262744.1"/>
    </source>
</evidence>
<evidence type="ECO:0000313" key="2">
    <source>
        <dbReference type="Proteomes" id="UP001152803"/>
    </source>
</evidence>
<comment type="caution">
    <text evidence="1">The sequence shown here is derived from an EMBL/GenBank/DDBJ whole genome shotgun (WGS) entry which is preliminary data.</text>
</comment>
<dbReference type="EMBL" id="JAFJMO010000011">
    <property type="protein sequence ID" value="KAJ8262744.1"/>
    <property type="molecule type" value="Genomic_DNA"/>
</dbReference>
<dbReference type="AlphaFoldDB" id="A0A9Q1D9A7"/>
<protein>
    <submittedName>
        <fullName evidence="1">Uncharacterized protein</fullName>
    </submittedName>
</protein>
<organism evidence="1 2">
    <name type="scientific">Conger conger</name>
    <name type="common">Conger eel</name>
    <name type="synonym">Muraena conger</name>
    <dbReference type="NCBI Taxonomy" id="82655"/>
    <lineage>
        <taxon>Eukaryota</taxon>
        <taxon>Metazoa</taxon>
        <taxon>Chordata</taxon>
        <taxon>Craniata</taxon>
        <taxon>Vertebrata</taxon>
        <taxon>Euteleostomi</taxon>
        <taxon>Actinopterygii</taxon>
        <taxon>Neopterygii</taxon>
        <taxon>Teleostei</taxon>
        <taxon>Anguilliformes</taxon>
        <taxon>Congridae</taxon>
        <taxon>Conger</taxon>
    </lineage>
</organism>
<name>A0A9Q1D9A7_CONCO</name>
<proteinExistence type="predicted"/>
<sequence>MVPMNWTQSVLCVWAGSLEPIPAYIGRKAGIHPGQDTHTLIPMGNLDSPISLTCMSLDCGRKPECPEETHPDTGRTCKLRTERPRPTGIQYQSSLVLVNSIGRLSDGTHLQYRI</sequence>
<reference evidence="1" key="1">
    <citation type="journal article" date="2023" name="Science">
        <title>Genome structures resolve the early diversification of teleost fishes.</title>
        <authorList>
            <person name="Parey E."/>
            <person name="Louis A."/>
            <person name="Montfort J."/>
            <person name="Bouchez O."/>
            <person name="Roques C."/>
            <person name="Iampietro C."/>
            <person name="Lluch J."/>
            <person name="Castinel A."/>
            <person name="Donnadieu C."/>
            <person name="Desvignes T."/>
            <person name="Floi Bucao C."/>
            <person name="Jouanno E."/>
            <person name="Wen M."/>
            <person name="Mejri S."/>
            <person name="Dirks R."/>
            <person name="Jansen H."/>
            <person name="Henkel C."/>
            <person name="Chen W.J."/>
            <person name="Zahm M."/>
            <person name="Cabau C."/>
            <person name="Klopp C."/>
            <person name="Thompson A.W."/>
            <person name="Robinson-Rechavi M."/>
            <person name="Braasch I."/>
            <person name="Lecointre G."/>
            <person name="Bobe J."/>
            <person name="Postlethwait J.H."/>
            <person name="Berthelot C."/>
            <person name="Roest Crollius H."/>
            <person name="Guiguen Y."/>
        </authorList>
    </citation>
    <scope>NUCLEOTIDE SEQUENCE</scope>
    <source>
        <strain evidence="1">Concon-B</strain>
    </source>
</reference>
<accession>A0A9Q1D9A7</accession>
<keyword evidence="2" id="KW-1185">Reference proteome</keyword>
<dbReference type="OrthoDB" id="8963189at2759"/>
<dbReference type="Proteomes" id="UP001152803">
    <property type="component" value="Unassembled WGS sequence"/>
</dbReference>